<feature type="compositionally biased region" description="Acidic residues" evidence="1">
    <location>
        <begin position="75"/>
        <end position="90"/>
    </location>
</feature>
<dbReference type="Proteomes" id="UP001175271">
    <property type="component" value="Unassembled WGS sequence"/>
</dbReference>
<dbReference type="EMBL" id="JAUCMV010000003">
    <property type="protein sequence ID" value="KAK0410879.1"/>
    <property type="molecule type" value="Genomic_DNA"/>
</dbReference>
<protein>
    <submittedName>
        <fullName evidence="2">Uncharacterized protein</fullName>
    </submittedName>
</protein>
<dbReference type="AlphaFoldDB" id="A0AA39HT02"/>
<sequence length="301" mass="34189">MQSYISGTTGLAMFNSTPSAQEVLNRRTQVYTPSPTESLMDPLMEDLIYQQEHPGAAPRLRPRFFESPRQRNEDSTETESETSEEAEPAPEMEMPAIPWDQPPRPDKLTKEELELLLLVVKLPAEAARTVSFDIQREIQVLAEYTEKRIQEETLEESRTAVRESPPERSLLESSFANFNIVELGREGNELNRTAPALARPSVMDLIDLGSSPSRMEPVTETVVTMRLGVNEARDILQRVQEPNPPENECTVLITVKDLERFRRVLARFLQESPMLAPEIEPLIRYLQNAEREAAEQGMIEG</sequence>
<evidence type="ECO:0000313" key="3">
    <source>
        <dbReference type="Proteomes" id="UP001175271"/>
    </source>
</evidence>
<comment type="caution">
    <text evidence="2">The sequence shown here is derived from an EMBL/GenBank/DDBJ whole genome shotgun (WGS) entry which is preliminary data.</text>
</comment>
<gene>
    <name evidence="2" type="ORF">QR680_005376</name>
</gene>
<feature type="compositionally biased region" description="Basic and acidic residues" evidence="1">
    <location>
        <begin position="63"/>
        <end position="74"/>
    </location>
</feature>
<reference evidence="2" key="1">
    <citation type="submission" date="2023-06" db="EMBL/GenBank/DDBJ databases">
        <title>Genomic analysis of the entomopathogenic nematode Steinernema hermaphroditum.</title>
        <authorList>
            <person name="Schwarz E.M."/>
            <person name="Heppert J.K."/>
            <person name="Baniya A."/>
            <person name="Schwartz H.T."/>
            <person name="Tan C.-H."/>
            <person name="Antoshechkin I."/>
            <person name="Sternberg P.W."/>
            <person name="Goodrich-Blair H."/>
            <person name="Dillman A.R."/>
        </authorList>
    </citation>
    <scope>NUCLEOTIDE SEQUENCE</scope>
    <source>
        <strain evidence="2">PS9179</strain>
        <tissue evidence="2">Whole animal</tissue>
    </source>
</reference>
<evidence type="ECO:0000256" key="1">
    <source>
        <dbReference type="SAM" id="MobiDB-lite"/>
    </source>
</evidence>
<name>A0AA39HT02_9BILA</name>
<accession>A0AA39HT02</accession>
<keyword evidence="3" id="KW-1185">Reference proteome</keyword>
<organism evidence="2 3">
    <name type="scientific">Steinernema hermaphroditum</name>
    <dbReference type="NCBI Taxonomy" id="289476"/>
    <lineage>
        <taxon>Eukaryota</taxon>
        <taxon>Metazoa</taxon>
        <taxon>Ecdysozoa</taxon>
        <taxon>Nematoda</taxon>
        <taxon>Chromadorea</taxon>
        <taxon>Rhabditida</taxon>
        <taxon>Tylenchina</taxon>
        <taxon>Panagrolaimomorpha</taxon>
        <taxon>Strongyloidoidea</taxon>
        <taxon>Steinernematidae</taxon>
        <taxon>Steinernema</taxon>
    </lineage>
</organism>
<feature type="region of interest" description="Disordered" evidence="1">
    <location>
        <begin position="52"/>
        <end position="106"/>
    </location>
</feature>
<proteinExistence type="predicted"/>
<evidence type="ECO:0000313" key="2">
    <source>
        <dbReference type="EMBL" id="KAK0410879.1"/>
    </source>
</evidence>